<organism evidence="2 3">
    <name type="scientific">Allacma fusca</name>
    <dbReference type="NCBI Taxonomy" id="39272"/>
    <lineage>
        <taxon>Eukaryota</taxon>
        <taxon>Metazoa</taxon>
        <taxon>Ecdysozoa</taxon>
        <taxon>Arthropoda</taxon>
        <taxon>Hexapoda</taxon>
        <taxon>Collembola</taxon>
        <taxon>Symphypleona</taxon>
        <taxon>Sminthuridae</taxon>
        <taxon>Allacma</taxon>
    </lineage>
</organism>
<dbReference type="Pfam" id="PF13768">
    <property type="entry name" value="VWA_3"/>
    <property type="match status" value="1"/>
</dbReference>
<accession>A0A8J2PHD0</accession>
<dbReference type="AlphaFoldDB" id="A0A8J2PHD0"/>
<gene>
    <name evidence="2" type="ORF">AFUS01_LOCUS32199</name>
</gene>
<name>A0A8J2PHD0_9HEXA</name>
<proteinExistence type="predicted"/>
<comment type="caution">
    <text evidence="2">The sequence shown here is derived from an EMBL/GenBank/DDBJ whole genome shotgun (WGS) entry which is preliminary data.</text>
</comment>
<dbReference type="OrthoDB" id="299997at2759"/>
<dbReference type="Proteomes" id="UP000708208">
    <property type="component" value="Unassembled WGS sequence"/>
</dbReference>
<keyword evidence="3" id="KW-1185">Reference proteome</keyword>
<evidence type="ECO:0000259" key="1">
    <source>
        <dbReference type="PROSITE" id="PS50234"/>
    </source>
</evidence>
<feature type="domain" description="VWFA" evidence="1">
    <location>
        <begin position="38"/>
        <end position="109"/>
    </location>
</feature>
<dbReference type="EMBL" id="CAJVCH010524413">
    <property type="protein sequence ID" value="CAG7821894.1"/>
    <property type="molecule type" value="Genomic_DNA"/>
</dbReference>
<dbReference type="PANTHER" id="PTHR45737">
    <property type="entry name" value="VON WILLEBRAND FACTOR A DOMAIN-CONTAINING PROTEIN 5A"/>
    <property type="match status" value="1"/>
</dbReference>
<sequence length="123" mass="12740">MNLVNSIGISANLGNTALIPPLQAIYGSSQTPGFLTQIFVLTDGHNQDGVENAINLIRKNKPFARVFSLGIGSGASVALVNGIAAEGGGVAEFVISSNEKIETKVLDQLKIALKPSLLKAIPA</sequence>
<dbReference type="PROSITE" id="PS50234">
    <property type="entry name" value="VWFA"/>
    <property type="match status" value="1"/>
</dbReference>
<evidence type="ECO:0000313" key="2">
    <source>
        <dbReference type="EMBL" id="CAG7821894.1"/>
    </source>
</evidence>
<dbReference type="InterPro" id="IPR002035">
    <property type="entry name" value="VWF_A"/>
</dbReference>
<evidence type="ECO:0000313" key="3">
    <source>
        <dbReference type="Proteomes" id="UP000708208"/>
    </source>
</evidence>
<reference evidence="2" key="1">
    <citation type="submission" date="2021-06" db="EMBL/GenBank/DDBJ databases">
        <authorList>
            <person name="Hodson N. C."/>
            <person name="Mongue J. A."/>
            <person name="Jaron S. K."/>
        </authorList>
    </citation>
    <scope>NUCLEOTIDE SEQUENCE</scope>
</reference>
<dbReference type="PANTHER" id="PTHR45737:SF6">
    <property type="entry name" value="VON WILLEBRAND FACTOR A DOMAIN-CONTAINING PROTEIN 5A"/>
    <property type="match status" value="1"/>
</dbReference>
<protein>
    <recommendedName>
        <fullName evidence="1">VWFA domain-containing protein</fullName>
    </recommendedName>
</protein>